<dbReference type="PRINTS" id="PR00502">
    <property type="entry name" value="NUDIXFAMILY"/>
</dbReference>
<dbReference type="RefSeq" id="WP_342846750.1">
    <property type="nucleotide sequence ID" value="NZ_JBBMQO010000002.1"/>
</dbReference>
<dbReference type="CDD" id="cd04673">
    <property type="entry name" value="NUDIX_ADPRase"/>
    <property type="match status" value="1"/>
</dbReference>
<feature type="domain" description="Nudix hydrolase" evidence="4">
    <location>
        <begin position="5"/>
        <end position="135"/>
    </location>
</feature>
<dbReference type="InterPro" id="IPR020476">
    <property type="entry name" value="Nudix_hydrolase"/>
</dbReference>
<dbReference type="PROSITE" id="PS00893">
    <property type="entry name" value="NUDIX_BOX"/>
    <property type="match status" value="1"/>
</dbReference>
<dbReference type="Proteomes" id="UP001477870">
    <property type="component" value="Unassembled WGS sequence"/>
</dbReference>
<evidence type="ECO:0000256" key="1">
    <source>
        <dbReference type="ARBA" id="ARBA00001946"/>
    </source>
</evidence>
<accession>A0ABU9T2Z5</accession>
<evidence type="ECO:0000313" key="6">
    <source>
        <dbReference type="Proteomes" id="UP001477870"/>
    </source>
</evidence>
<comment type="similarity">
    <text evidence="3">Belongs to the Nudix hydrolase family.</text>
</comment>
<gene>
    <name evidence="5" type="ORF">WNY59_02765</name>
</gene>
<dbReference type="InterPro" id="IPR015797">
    <property type="entry name" value="NUDIX_hydrolase-like_dom_sf"/>
</dbReference>
<name>A0ABU9T2Z5_9HYPH</name>
<sequence>MSEKIPQLAVSIAVRHADNGTFLLVRRGRAPSKNQWAFAGGRVEFGETLVAAAARELREETGLTAHNIAFFEPVEIISHEDGAAYHYVLCVHTGTAHGTPIAGDDAAEVRWVQLEDFAGLDVTDSTLNFANRIAKQHASD</sequence>
<comment type="caution">
    <text evidence="5">The sequence shown here is derived from an EMBL/GenBank/DDBJ whole genome shotgun (WGS) entry which is preliminary data.</text>
</comment>
<dbReference type="InterPro" id="IPR000086">
    <property type="entry name" value="NUDIX_hydrolase_dom"/>
</dbReference>
<reference evidence="5 6" key="1">
    <citation type="submission" date="2024-03" db="EMBL/GenBank/DDBJ databases">
        <title>Community enrichment and isolation of bacterial strains for fucoidan degradation.</title>
        <authorList>
            <person name="Sichert A."/>
        </authorList>
    </citation>
    <scope>NUCLEOTIDE SEQUENCE [LARGE SCALE GENOMIC DNA]</scope>
    <source>
        <strain evidence="5 6">AS62</strain>
    </source>
</reference>
<dbReference type="PANTHER" id="PTHR43736">
    <property type="entry name" value="ADP-RIBOSE PYROPHOSPHATASE"/>
    <property type="match status" value="1"/>
</dbReference>
<comment type="cofactor">
    <cofactor evidence="1">
        <name>Mg(2+)</name>
        <dbReference type="ChEBI" id="CHEBI:18420"/>
    </cofactor>
</comment>
<proteinExistence type="inferred from homology"/>
<dbReference type="Gene3D" id="3.90.79.10">
    <property type="entry name" value="Nucleoside Triphosphate Pyrophosphohydrolase"/>
    <property type="match status" value="1"/>
</dbReference>
<keyword evidence="2 3" id="KW-0378">Hydrolase</keyword>
<evidence type="ECO:0000259" key="4">
    <source>
        <dbReference type="PROSITE" id="PS51462"/>
    </source>
</evidence>
<protein>
    <submittedName>
        <fullName evidence="5">NUDIX domain-containing protein</fullName>
    </submittedName>
</protein>
<dbReference type="PROSITE" id="PS51462">
    <property type="entry name" value="NUDIX"/>
    <property type="match status" value="1"/>
</dbReference>
<dbReference type="PANTHER" id="PTHR43736:SF1">
    <property type="entry name" value="DIHYDRONEOPTERIN TRIPHOSPHATE DIPHOSPHATASE"/>
    <property type="match status" value="1"/>
</dbReference>
<evidence type="ECO:0000256" key="3">
    <source>
        <dbReference type="RuleBase" id="RU003476"/>
    </source>
</evidence>
<evidence type="ECO:0000313" key="5">
    <source>
        <dbReference type="EMBL" id="MEM5500503.1"/>
    </source>
</evidence>
<evidence type="ECO:0000256" key="2">
    <source>
        <dbReference type="ARBA" id="ARBA00022801"/>
    </source>
</evidence>
<dbReference type="InterPro" id="IPR020084">
    <property type="entry name" value="NUDIX_hydrolase_CS"/>
</dbReference>
<organism evidence="5 6">
    <name type="scientific">Ahrensia kielensis</name>
    <dbReference type="NCBI Taxonomy" id="76980"/>
    <lineage>
        <taxon>Bacteria</taxon>
        <taxon>Pseudomonadati</taxon>
        <taxon>Pseudomonadota</taxon>
        <taxon>Alphaproteobacteria</taxon>
        <taxon>Hyphomicrobiales</taxon>
        <taxon>Ahrensiaceae</taxon>
        <taxon>Ahrensia</taxon>
    </lineage>
</organism>
<dbReference type="Pfam" id="PF00293">
    <property type="entry name" value="NUDIX"/>
    <property type="match status" value="1"/>
</dbReference>
<dbReference type="EMBL" id="JBBMQO010000002">
    <property type="protein sequence ID" value="MEM5500503.1"/>
    <property type="molecule type" value="Genomic_DNA"/>
</dbReference>
<keyword evidence="6" id="KW-1185">Reference proteome</keyword>
<dbReference type="SUPFAM" id="SSF55811">
    <property type="entry name" value="Nudix"/>
    <property type="match status" value="1"/>
</dbReference>